<dbReference type="Proteomes" id="UP000238375">
    <property type="component" value="Unassembled WGS sequence"/>
</dbReference>
<keyword evidence="1" id="KW-0472">Membrane</keyword>
<dbReference type="OrthoDB" id="884899at2"/>
<evidence type="ECO:0000313" key="3">
    <source>
        <dbReference type="Proteomes" id="UP000238375"/>
    </source>
</evidence>
<name>A0A2T0SYE2_9BACT</name>
<dbReference type="RefSeq" id="WP_146141428.1">
    <property type="nucleotide sequence ID" value="NZ_PVTE01000009.1"/>
</dbReference>
<gene>
    <name evidence="2" type="ORF">CLV58_109188</name>
</gene>
<dbReference type="EMBL" id="PVTE01000009">
    <property type="protein sequence ID" value="PRY38461.1"/>
    <property type="molecule type" value="Genomic_DNA"/>
</dbReference>
<feature type="transmembrane region" description="Helical" evidence="1">
    <location>
        <begin position="50"/>
        <end position="76"/>
    </location>
</feature>
<proteinExistence type="predicted"/>
<accession>A0A2T0SYE2</accession>
<keyword evidence="3" id="KW-1185">Reference proteome</keyword>
<feature type="transmembrane region" description="Helical" evidence="1">
    <location>
        <begin position="82"/>
        <end position="99"/>
    </location>
</feature>
<evidence type="ECO:0000313" key="2">
    <source>
        <dbReference type="EMBL" id="PRY38461.1"/>
    </source>
</evidence>
<sequence length="356" mass="41534">MGTYPLIVIPSVINKIILGDIPINPPPRLPTKPTIPTEPKKPDLKPIADFPLLVLMKYGSFITGFASFIIFVINLLNLERTGRFTLLPTLLFIFFGWRLSRYITNKKLDVIIDNQYLESNYESDVENYKTFELPQYQKNVQHYRTLYDSYKITKKRWEEELTKREDEKYKASLKTELITILLKGSKTLIKNKKRIIKGTSEELFLYSLNTHFPGKILTGFSIPVAGEDYLYTPDFILFEKELNLYIDIEIDEPYVGRTGEPIHFIESSDQVRDACFIENNWIVVRFTEKQVYGSPTACCHEIARVVNQIKPIYDWADPSITVTVEPQWTLQEAIQMAKDNSRNKYLPFFNWFSPVK</sequence>
<organism evidence="2 3">
    <name type="scientific">Spirosoma oryzae</name>
    <dbReference type="NCBI Taxonomy" id="1469603"/>
    <lineage>
        <taxon>Bacteria</taxon>
        <taxon>Pseudomonadati</taxon>
        <taxon>Bacteroidota</taxon>
        <taxon>Cytophagia</taxon>
        <taxon>Cytophagales</taxon>
        <taxon>Cytophagaceae</taxon>
        <taxon>Spirosoma</taxon>
    </lineage>
</organism>
<keyword evidence="1" id="KW-0812">Transmembrane</keyword>
<comment type="caution">
    <text evidence="2">The sequence shown here is derived from an EMBL/GenBank/DDBJ whole genome shotgun (WGS) entry which is preliminary data.</text>
</comment>
<evidence type="ECO:0008006" key="4">
    <source>
        <dbReference type="Google" id="ProtNLM"/>
    </source>
</evidence>
<evidence type="ECO:0000256" key="1">
    <source>
        <dbReference type="SAM" id="Phobius"/>
    </source>
</evidence>
<keyword evidence="1" id="KW-1133">Transmembrane helix</keyword>
<dbReference type="AlphaFoldDB" id="A0A2T0SYE2"/>
<reference evidence="2 3" key="1">
    <citation type="submission" date="2018-03" db="EMBL/GenBank/DDBJ databases">
        <title>Genomic Encyclopedia of Archaeal and Bacterial Type Strains, Phase II (KMG-II): from individual species to whole genera.</title>
        <authorList>
            <person name="Goeker M."/>
        </authorList>
    </citation>
    <scope>NUCLEOTIDE SEQUENCE [LARGE SCALE GENOMIC DNA]</scope>
    <source>
        <strain evidence="2 3">DSM 28354</strain>
    </source>
</reference>
<protein>
    <recommendedName>
        <fullName evidence="4">DUF559 domain-containing protein</fullName>
    </recommendedName>
</protein>